<reference evidence="1 2" key="1">
    <citation type="submission" date="2017-09" db="EMBL/GenBank/DDBJ databases">
        <title>Depth-based differentiation of microbial function through sediment-hosted aquifers and enrichment of novel symbionts in the deep terrestrial subsurface.</title>
        <authorList>
            <person name="Probst A.J."/>
            <person name="Ladd B."/>
            <person name="Jarett J.K."/>
            <person name="Geller-Mcgrath D.E."/>
            <person name="Sieber C.M."/>
            <person name="Emerson J.B."/>
            <person name="Anantharaman K."/>
            <person name="Thomas B.C."/>
            <person name="Malmstrom R."/>
            <person name="Stieglmeier M."/>
            <person name="Klingl A."/>
            <person name="Woyke T."/>
            <person name="Ryan C.M."/>
            <person name="Banfield J.F."/>
        </authorList>
    </citation>
    <scope>NUCLEOTIDE SEQUENCE [LARGE SCALE GENOMIC DNA]</scope>
    <source>
        <strain evidence="1">CG10_big_fil_rev_8_21_14_0_10_32_10</strain>
    </source>
</reference>
<comment type="caution">
    <text evidence="1">The sequence shown here is derived from an EMBL/GenBank/DDBJ whole genome shotgun (WGS) entry which is preliminary data.</text>
</comment>
<dbReference type="AlphaFoldDB" id="A0A2H0R8X6"/>
<name>A0A2H0R8X6_UNCKA</name>
<accession>A0A2H0R8X6</accession>
<organism evidence="1 2">
    <name type="scientific">candidate division WWE3 bacterium CG10_big_fil_rev_8_21_14_0_10_32_10</name>
    <dbReference type="NCBI Taxonomy" id="1975090"/>
    <lineage>
        <taxon>Bacteria</taxon>
        <taxon>Katanobacteria</taxon>
    </lineage>
</organism>
<protein>
    <submittedName>
        <fullName evidence="1">Uncharacterized protein</fullName>
    </submittedName>
</protein>
<evidence type="ECO:0000313" key="2">
    <source>
        <dbReference type="Proteomes" id="UP000230214"/>
    </source>
</evidence>
<dbReference type="Proteomes" id="UP000230214">
    <property type="component" value="Unassembled WGS sequence"/>
</dbReference>
<gene>
    <name evidence="1" type="ORF">COV24_04975</name>
</gene>
<sequence length="84" mass="9328">MSGNKILTEKQAIHLVISTRGNQGPWSATPMQYVVKGKVESFFIINHTGGTLTWVVRAETGEILTKLGLNSLVTPSRILERIHR</sequence>
<proteinExistence type="predicted"/>
<evidence type="ECO:0000313" key="1">
    <source>
        <dbReference type="EMBL" id="PIR42979.1"/>
    </source>
</evidence>
<dbReference type="EMBL" id="PCXU01000044">
    <property type="protein sequence ID" value="PIR42979.1"/>
    <property type="molecule type" value="Genomic_DNA"/>
</dbReference>